<feature type="coiled-coil region" evidence="8">
    <location>
        <begin position="1250"/>
        <end position="1277"/>
    </location>
</feature>
<feature type="transmembrane region" description="Helical" evidence="10">
    <location>
        <begin position="988"/>
        <end position="1007"/>
    </location>
</feature>
<evidence type="ECO:0000256" key="1">
    <source>
        <dbReference type="ARBA" id="ARBA00004141"/>
    </source>
</evidence>
<evidence type="ECO:0000259" key="13">
    <source>
        <dbReference type="Pfam" id="PF25508"/>
    </source>
</evidence>
<dbReference type="PANTHER" id="PTHR13800">
    <property type="entry name" value="TRANSIENT RECEPTOR POTENTIAL CATION CHANNEL, SUBFAMILY M, MEMBER 6"/>
    <property type="match status" value="1"/>
</dbReference>
<organism evidence="14 15">
    <name type="scientific">Porites lobata</name>
    <dbReference type="NCBI Taxonomy" id="104759"/>
    <lineage>
        <taxon>Eukaryota</taxon>
        <taxon>Metazoa</taxon>
        <taxon>Cnidaria</taxon>
        <taxon>Anthozoa</taxon>
        <taxon>Hexacorallia</taxon>
        <taxon>Scleractinia</taxon>
        <taxon>Fungiina</taxon>
        <taxon>Poritidae</taxon>
        <taxon>Porites</taxon>
    </lineage>
</organism>
<dbReference type="Pfam" id="PF25508">
    <property type="entry name" value="TRPM2"/>
    <property type="match status" value="1"/>
</dbReference>
<evidence type="ECO:0000256" key="10">
    <source>
        <dbReference type="SAM" id="Phobius"/>
    </source>
</evidence>
<name>A0ABN8PGM9_9CNID</name>
<evidence type="ECO:0000313" key="14">
    <source>
        <dbReference type="EMBL" id="CAH3143231.1"/>
    </source>
</evidence>
<feature type="region of interest" description="Disordered" evidence="9">
    <location>
        <begin position="1"/>
        <end position="25"/>
    </location>
</feature>
<keyword evidence="2" id="KW-0813">Transport</keyword>
<dbReference type="Pfam" id="PF00520">
    <property type="entry name" value="Ion_trans"/>
    <property type="match status" value="1"/>
</dbReference>
<proteinExistence type="predicted"/>
<evidence type="ECO:0000256" key="8">
    <source>
        <dbReference type="SAM" id="Coils"/>
    </source>
</evidence>
<protein>
    <submittedName>
        <fullName evidence="14">Uncharacterized protein</fullName>
    </submittedName>
</protein>
<feature type="domain" description="TRPM-like" evidence="13">
    <location>
        <begin position="586"/>
        <end position="852"/>
    </location>
</feature>
<evidence type="ECO:0000256" key="7">
    <source>
        <dbReference type="ARBA" id="ARBA00023303"/>
    </source>
</evidence>
<keyword evidence="3 10" id="KW-0812">Transmembrane</keyword>
<feature type="compositionally biased region" description="Acidic residues" evidence="9">
    <location>
        <begin position="132"/>
        <end position="157"/>
    </location>
</feature>
<evidence type="ECO:0000256" key="5">
    <source>
        <dbReference type="ARBA" id="ARBA00023065"/>
    </source>
</evidence>
<sequence length="1281" mass="146500">MEQNKASSVVVKPRRRRLSTAHARRRARAYTNPIKQEILHEESADELGGSQEYSLENGSAAFLKGFLSETEGLVRGISDRYETLRENTDWIYKTFKRKECIRHVDDDQETGLCCCGRHENQHGKLTIFEEENEEAEAAKEAEEEGTESSENEDEVVQSEERVKLGGRGLPPLKKTRGYTPGKVYRRSKTNAQGWSAKNDIKEFPTNAFGHIKFVNAYNSSLKPSKYIRLADSTRPELTLELMVRQWKLKKPDIVISIQGGLKNFHLDPHHKEIFNRGLIKAAKTTNCGAWIITGGVNLGVMKAVGHAVQEGQSMRWGGLTSHRRIRCIGIATWGYVERNELLINPLEGKGCYPATYKVEHSFQRGKPVSLNPDHTHFLLVDDGTQGQCGAKEVLFRARLERVIADKPNIQKQKFGFGVPVVTVVVEGGLDALKAVKESVKYGIPSVVVDGTRRAADILAFAHNNCECERGFRRLQEGQLPRLIAKIKEFFPKHADDENYIQKIVEIVNSCIYDERLITVYNINEKNNLDLDLAILSALLKAQGACNVDSTSSDCGCRTDFLGGGVSKMDQLKLALTWNRVDVAEEKIFTPDTDWPSGSLDDMMLDALQLGRVDFVRLFLANGVSMRDFLTVPRLRKLYNSVDPGSHLYSLLTNVGGVSNPPYSLKDIGVLIEELMGAYYEPLYLVDTPHTNTLAAGTAALFGAAPSTEENVHKEDLLAVKFKPNKRMKVAHSATRFEKPFRELFLWAVLLNRFEMARFMWEKGEEAVSDALAACRLFQVMHDEIEDDYYEMRTALKEHAVEFENLAIGVLDECYNEDEVLAEMLVEREIPKWGGMCALNLAAAGKAEKFLAHPCCQSSLNSIWKSRGMPGVEYWKVILALLCPLLILKIVFYDEENHRWSVPFWKKLAIFYNAPISKFWAHLGMHLVFLGLYAFVVLFSFHKTWPSNYEVVLLCWIGVIIMDEIRQVIQQETNTIRSKLELHFNTSVNIVDACANAIAIIGFVLRFFEVTWETARVLYCINFVIFSLRLFRMYFVSGYLGPKIIMIKRMLEDVVMWLCLLLVFVCSYGVFRQALFFANKEPYWGVINDLFYKPYWHVYGELFVEQEAEQGKLATGEIPLHDGEHLKWIHRILMGAYLLITNVLLINLLIAIFSNVFNEVEVNSYQIWKYQYYYLVMEYSKQPPLAPPFAIIYHLIELIQWLGKKCRKPNKVSPKFTAEDLELLRLFEIESAAKYRQRVEEQKRTGTEERIRKTNERVKHLVKKVTELQETLQQYLTNINED</sequence>
<comment type="caution">
    <text evidence="14">The sequence shown here is derived from an EMBL/GenBank/DDBJ whole genome shotgun (WGS) entry which is preliminary data.</text>
</comment>
<dbReference type="InterPro" id="IPR057366">
    <property type="entry name" value="TRPM-like"/>
</dbReference>
<comment type="subcellular location">
    <subcellularLocation>
        <location evidence="1">Membrane</location>
        <topology evidence="1">Multi-pass membrane protein</topology>
    </subcellularLocation>
</comment>
<keyword evidence="6 10" id="KW-0472">Membrane</keyword>
<keyword evidence="8" id="KW-0175">Coiled coil</keyword>
<keyword evidence="4 10" id="KW-1133">Transmembrane helix</keyword>
<evidence type="ECO:0000256" key="2">
    <source>
        <dbReference type="ARBA" id="ARBA00022448"/>
    </source>
</evidence>
<evidence type="ECO:0000259" key="12">
    <source>
        <dbReference type="Pfam" id="PF18139"/>
    </source>
</evidence>
<keyword evidence="15" id="KW-1185">Reference proteome</keyword>
<feature type="compositionally biased region" description="Basic residues" evidence="9">
    <location>
        <begin position="12"/>
        <end position="25"/>
    </location>
</feature>
<dbReference type="InterPro" id="IPR005821">
    <property type="entry name" value="Ion_trans_dom"/>
</dbReference>
<evidence type="ECO:0000259" key="11">
    <source>
        <dbReference type="Pfam" id="PF00520"/>
    </source>
</evidence>
<evidence type="ECO:0000256" key="6">
    <source>
        <dbReference type="ARBA" id="ARBA00023136"/>
    </source>
</evidence>
<feature type="transmembrane region" description="Helical" evidence="10">
    <location>
        <begin position="1135"/>
        <end position="1156"/>
    </location>
</feature>
<feature type="domain" description="Ion transport" evidence="11">
    <location>
        <begin position="917"/>
        <end position="1161"/>
    </location>
</feature>
<evidence type="ECO:0000256" key="4">
    <source>
        <dbReference type="ARBA" id="ARBA00022989"/>
    </source>
</evidence>
<feature type="domain" description="TRPM SLOG" evidence="12">
    <location>
        <begin position="225"/>
        <end position="501"/>
    </location>
</feature>
<evidence type="ECO:0000313" key="15">
    <source>
        <dbReference type="Proteomes" id="UP001159405"/>
    </source>
</evidence>
<gene>
    <name evidence="14" type="ORF">PLOB_00043288</name>
</gene>
<evidence type="ECO:0000256" key="3">
    <source>
        <dbReference type="ARBA" id="ARBA00022692"/>
    </source>
</evidence>
<keyword evidence="7" id="KW-0407">Ion channel</keyword>
<accession>A0ABN8PGM9</accession>
<evidence type="ECO:0000256" key="9">
    <source>
        <dbReference type="SAM" id="MobiDB-lite"/>
    </source>
</evidence>
<feature type="transmembrane region" description="Helical" evidence="10">
    <location>
        <begin position="1053"/>
        <end position="1070"/>
    </location>
</feature>
<dbReference type="PANTHER" id="PTHR13800:SF12">
    <property type="entry name" value="TRANSIENT RECEPTOR POTENTIAL CATION CHANNEL SUBFAMILY M MEMBER-LIKE 2"/>
    <property type="match status" value="1"/>
</dbReference>
<reference evidence="14 15" key="1">
    <citation type="submission" date="2022-05" db="EMBL/GenBank/DDBJ databases">
        <authorList>
            <consortium name="Genoscope - CEA"/>
            <person name="William W."/>
        </authorList>
    </citation>
    <scope>NUCLEOTIDE SEQUENCE [LARGE SCALE GENOMIC DNA]</scope>
</reference>
<dbReference type="Pfam" id="PF18139">
    <property type="entry name" value="LSDAT_euk"/>
    <property type="match status" value="1"/>
</dbReference>
<feature type="transmembrane region" description="Helical" evidence="10">
    <location>
        <begin position="918"/>
        <end position="938"/>
    </location>
</feature>
<feature type="transmembrane region" description="Helical" evidence="10">
    <location>
        <begin position="873"/>
        <end position="892"/>
    </location>
</feature>
<feature type="transmembrane region" description="Helical" evidence="10">
    <location>
        <begin position="1014"/>
        <end position="1033"/>
    </location>
</feature>
<keyword evidence="5" id="KW-0406">Ion transport</keyword>
<dbReference type="InterPro" id="IPR050927">
    <property type="entry name" value="TRPM"/>
</dbReference>
<dbReference type="InterPro" id="IPR041491">
    <property type="entry name" value="TRPM_SLOG"/>
</dbReference>
<dbReference type="Proteomes" id="UP001159405">
    <property type="component" value="Unassembled WGS sequence"/>
</dbReference>
<dbReference type="EMBL" id="CALNXK010000070">
    <property type="protein sequence ID" value="CAH3143231.1"/>
    <property type="molecule type" value="Genomic_DNA"/>
</dbReference>
<feature type="region of interest" description="Disordered" evidence="9">
    <location>
        <begin position="132"/>
        <end position="180"/>
    </location>
</feature>